<keyword evidence="2 7" id="KW-0813">Transport</keyword>
<keyword evidence="10" id="KW-1185">Reference proteome</keyword>
<feature type="transmembrane region" description="Helical" evidence="7">
    <location>
        <begin position="110"/>
        <end position="132"/>
    </location>
</feature>
<evidence type="ECO:0000256" key="2">
    <source>
        <dbReference type="ARBA" id="ARBA00022448"/>
    </source>
</evidence>
<feature type="transmembrane region" description="Helical" evidence="7">
    <location>
        <begin position="287"/>
        <end position="310"/>
    </location>
</feature>
<proteinExistence type="inferred from homology"/>
<dbReference type="FunFam" id="1.10.3720.10:FF:000001">
    <property type="entry name" value="Glycine betaine ABC transporter, permease"/>
    <property type="match status" value="1"/>
</dbReference>
<dbReference type="Pfam" id="PF00528">
    <property type="entry name" value="BPD_transp_1"/>
    <property type="match status" value="1"/>
</dbReference>
<keyword evidence="5 7" id="KW-1133">Transmembrane helix</keyword>
<feature type="transmembrane region" description="Helical" evidence="7">
    <location>
        <begin position="224"/>
        <end position="241"/>
    </location>
</feature>
<dbReference type="Gene3D" id="1.10.3720.10">
    <property type="entry name" value="MetI-like"/>
    <property type="match status" value="1"/>
</dbReference>
<evidence type="ECO:0000256" key="6">
    <source>
        <dbReference type="ARBA" id="ARBA00023136"/>
    </source>
</evidence>
<evidence type="ECO:0000313" key="9">
    <source>
        <dbReference type="EMBL" id="MBK4216058.1"/>
    </source>
</evidence>
<evidence type="ECO:0000256" key="3">
    <source>
        <dbReference type="ARBA" id="ARBA00022475"/>
    </source>
</evidence>
<dbReference type="CDD" id="cd06261">
    <property type="entry name" value="TM_PBP2"/>
    <property type="match status" value="1"/>
</dbReference>
<keyword evidence="3" id="KW-1003">Cell membrane</keyword>
<dbReference type="PANTHER" id="PTHR47737">
    <property type="entry name" value="GLYCINE BETAINE/PROLINE BETAINE TRANSPORT SYSTEM PERMEASE PROTEIN PROW"/>
    <property type="match status" value="1"/>
</dbReference>
<protein>
    <submittedName>
        <fullName evidence="9">ABC transporter permease subunit</fullName>
    </submittedName>
</protein>
<dbReference type="GO" id="GO:0031460">
    <property type="term" value="P:glycine betaine transport"/>
    <property type="evidence" value="ECO:0007669"/>
    <property type="project" value="TreeGrafter"/>
</dbReference>
<dbReference type="EMBL" id="JAEPRQ010000002">
    <property type="protein sequence ID" value="MBK4216058.1"/>
    <property type="molecule type" value="Genomic_DNA"/>
</dbReference>
<name>A0A934SKH6_9RHOB</name>
<feature type="transmembrane region" description="Helical" evidence="7">
    <location>
        <begin position="197"/>
        <end position="218"/>
    </location>
</feature>
<evidence type="ECO:0000259" key="8">
    <source>
        <dbReference type="PROSITE" id="PS50928"/>
    </source>
</evidence>
<keyword evidence="4 7" id="KW-0812">Transmembrane</keyword>
<dbReference type="InterPro" id="IPR035906">
    <property type="entry name" value="MetI-like_sf"/>
</dbReference>
<organism evidence="9 10">
    <name type="scientific">Paracoccus caeni</name>
    <dbReference type="NCBI Taxonomy" id="657651"/>
    <lineage>
        <taxon>Bacteria</taxon>
        <taxon>Pseudomonadati</taxon>
        <taxon>Pseudomonadota</taxon>
        <taxon>Alphaproteobacteria</taxon>
        <taxon>Rhodobacterales</taxon>
        <taxon>Paracoccaceae</taxon>
        <taxon>Paracoccus</taxon>
    </lineage>
</organism>
<accession>A0A934SKH6</accession>
<feature type="domain" description="ABC transmembrane type-1" evidence="8">
    <location>
        <begin position="159"/>
        <end position="339"/>
    </location>
</feature>
<comment type="caution">
    <text evidence="9">The sequence shown here is derived from an EMBL/GenBank/DDBJ whole genome shotgun (WGS) entry which is preliminary data.</text>
</comment>
<keyword evidence="6 7" id="KW-0472">Membrane</keyword>
<evidence type="ECO:0000313" key="10">
    <source>
        <dbReference type="Proteomes" id="UP000640485"/>
    </source>
</evidence>
<dbReference type="GO" id="GO:0043190">
    <property type="term" value="C:ATP-binding cassette (ABC) transporter complex"/>
    <property type="evidence" value="ECO:0007669"/>
    <property type="project" value="TreeGrafter"/>
</dbReference>
<reference evidence="9" key="1">
    <citation type="submission" date="2021-01" db="EMBL/GenBank/DDBJ databases">
        <title>Paracoccus amoyensis sp. nov., isolated from the surface seawater along the coast of Xiamen Island, China.</title>
        <authorList>
            <person name="Lyu L."/>
        </authorList>
    </citation>
    <scope>NUCLEOTIDE SEQUENCE</scope>
    <source>
        <strain evidence="9">MJ17</strain>
    </source>
</reference>
<evidence type="ECO:0000256" key="7">
    <source>
        <dbReference type="RuleBase" id="RU363032"/>
    </source>
</evidence>
<dbReference type="AlphaFoldDB" id="A0A934SKH6"/>
<evidence type="ECO:0000256" key="1">
    <source>
        <dbReference type="ARBA" id="ARBA00004651"/>
    </source>
</evidence>
<dbReference type="GO" id="GO:0015871">
    <property type="term" value="P:choline transport"/>
    <property type="evidence" value="ECO:0007669"/>
    <property type="project" value="TreeGrafter"/>
</dbReference>
<dbReference type="SUPFAM" id="SSF161098">
    <property type="entry name" value="MetI-like"/>
    <property type="match status" value="1"/>
</dbReference>
<dbReference type="RefSeq" id="WP_200685585.1">
    <property type="nucleotide sequence ID" value="NZ_JAEPRQ010000002.1"/>
</dbReference>
<feature type="transmembrane region" description="Helical" evidence="7">
    <location>
        <begin position="316"/>
        <end position="335"/>
    </location>
</feature>
<dbReference type="GO" id="GO:0015226">
    <property type="term" value="F:carnitine transmembrane transporter activity"/>
    <property type="evidence" value="ECO:0007669"/>
    <property type="project" value="TreeGrafter"/>
</dbReference>
<feature type="transmembrane region" description="Helical" evidence="7">
    <location>
        <begin position="164"/>
        <end position="185"/>
    </location>
</feature>
<dbReference type="Proteomes" id="UP000640485">
    <property type="component" value="Unassembled WGS sequence"/>
</dbReference>
<dbReference type="PROSITE" id="PS50928">
    <property type="entry name" value="ABC_TM1"/>
    <property type="match status" value="1"/>
</dbReference>
<sequence>MASYAKFFDALGLREWCDGGAGGDGPMSMADLMAQARSGAGGASGGGGSGGSFWDLPLPSLNNFHDACQAIPQTRDLTIGLERAFLSARDALRIVLDPLTQPLSWMLREMLWLMTATPWFIMLPILLLVTWFVARSWSVVLLVAASLGFLTVVDHYTAAMQTLAIIFVCAFICVLFGVPLGIAMSRSDRLQRIVTPILDMLQTLPAFVYLIPLIFLFSVTEPKLYGIAIILYAIVPVVRLTDLGIRLVDRDVIEAANAFGMTSRQKLFGVQIPLALPNIMAGVNQTIMMSLAMVVIASLVSAPGLGVLVLRGIRNLELGVGLIAGFGIVLLAIVLDRVTKASLARIDVSQSSRH</sequence>
<dbReference type="GO" id="GO:0005275">
    <property type="term" value="F:amine transmembrane transporter activity"/>
    <property type="evidence" value="ECO:0007669"/>
    <property type="project" value="TreeGrafter"/>
</dbReference>
<feature type="transmembrane region" description="Helical" evidence="7">
    <location>
        <begin position="139"/>
        <end position="158"/>
    </location>
</feature>
<comment type="subcellular location">
    <subcellularLocation>
        <location evidence="1 7">Cell membrane</location>
        <topology evidence="1 7">Multi-pass membrane protein</topology>
    </subcellularLocation>
</comment>
<evidence type="ECO:0000256" key="5">
    <source>
        <dbReference type="ARBA" id="ARBA00022989"/>
    </source>
</evidence>
<dbReference type="PANTHER" id="PTHR47737:SF1">
    <property type="entry name" value="GLYCINE BETAINE_PROLINE BETAINE TRANSPORT SYSTEM PERMEASE PROTEIN PROW"/>
    <property type="match status" value="1"/>
</dbReference>
<evidence type="ECO:0000256" key="4">
    <source>
        <dbReference type="ARBA" id="ARBA00022692"/>
    </source>
</evidence>
<gene>
    <name evidence="9" type="ORF">JJJ17_08985</name>
</gene>
<dbReference type="InterPro" id="IPR000515">
    <property type="entry name" value="MetI-like"/>
</dbReference>
<comment type="similarity">
    <text evidence="7">Belongs to the binding-protein-dependent transport system permease family.</text>
</comment>